<gene>
    <name evidence="2" type="ORF">BJ994_000911</name>
</gene>
<reference evidence="2 3" key="1">
    <citation type="submission" date="2020-03" db="EMBL/GenBank/DDBJ databases">
        <title>Sequencing the genomes of 1000 actinobacteria strains.</title>
        <authorList>
            <person name="Klenk H.-P."/>
        </authorList>
    </citation>
    <scope>NUCLEOTIDE SEQUENCE [LARGE SCALE GENOMIC DNA]</scope>
    <source>
        <strain evidence="2 3">DSM 16403</strain>
    </source>
</reference>
<protein>
    <recommendedName>
        <fullName evidence="1">DUF2087 domain-containing protein</fullName>
    </recommendedName>
</protein>
<name>A0A846RQ17_9MICC</name>
<sequence length="151" mass="16814">MSWQKVFSTLAAERFRELYAKAVLGLEMGASPKERSKLVTAGLLLEGGSVNDGLFKDVLGAAAGPRPQGVDRFFREGRLDGFPANPADREAVLEHLADRLFPDQRELDEPLVNRLVGTVTRDIPTLRRALVDYGYLERNPDGTGYRRVLEE</sequence>
<evidence type="ECO:0000313" key="3">
    <source>
        <dbReference type="Proteomes" id="UP000547458"/>
    </source>
</evidence>
<proteinExistence type="predicted"/>
<dbReference type="EMBL" id="JAATJL010000001">
    <property type="protein sequence ID" value="NJC21835.1"/>
    <property type="molecule type" value="Genomic_DNA"/>
</dbReference>
<evidence type="ECO:0000313" key="2">
    <source>
        <dbReference type="EMBL" id="NJC21835.1"/>
    </source>
</evidence>
<comment type="caution">
    <text evidence="2">The sequence shown here is derived from an EMBL/GenBank/DDBJ whole genome shotgun (WGS) entry which is preliminary data.</text>
</comment>
<evidence type="ECO:0000259" key="1">
    <source>
        <dbReference type="Pfam" id="PF09860"/>
    </source>
</evidence>
<organism evidence="2 3">
    <name type="scientific">Arthrobacter pigmenti</name>
    <dbReference type="NCBI Taxonomy" id="271432"/>
    <lineage>
        <taxon>Bacteria</taxon>
        <taxon>Bacillati</taxon>
        <taxon>Actinomycetota</taxon>
        <taxon>Actinomycetes</taxon>
        <taxon>Micrococcales</taxon>
        <taxon>Micrococcaceae</taxon>
        <taxon>Arthrobacter</taxon>
    </lineage>
</organism>
<dbReference type="Proteomes" id="UP000547458">
    <property type="component" value="Unassembled WGS sequence"/>
</dbReference>
<dbReference type="Pfam" id="PF09860">
    <property type="entry name" value="DUF2087"/>
    <property type="match status" value="1"/>
</dbReference>
<dbReference type="AlphaFoldDB" id="A0A846RQ17"/>
<keyword evidence="3" id="KW-1185">Reference proteome</keyword>
<feature type="domain" description="DUF2087" evidence="1">
    <location>
        <begin position="78"/>
        <end position="147"/>
    </location>
</feature>
<accession>A0A846RQ17</accession>
<dbReference type="InterPro" id="IPR018656">
    <property type="entry name" value="DUF2087"/>
</dbReference>